<protein>
    <submittedName>
        <fullName evidence="1">Uncharacterized protein</fullName>
    </submittedName>
</protein>
<keyword evidence="2" id="KW-1185">Reference proteome</keyword>
<evidence type="ECO:0000313" key="2">
    <source>
        <dbReference type="Proteomes" id="UP000031246"/>
    </source>
</evidence>
<dbReference type="Proteomes" id="UP000031246">
    <property type="component" value="Unassembled WGS sequence"/>
</dbReference>
<evidence type="ECO:0000313" key="1">
    <source>
        <dbReference type="EMBL" id="KIA95976.1"/>
    </source>
</evidence>
<comment type="caution">
    <text evidence="1">The sequence shown here is derived from an EMBL/GenBank/DDBJ whole genome shotgun (WGS) entry which is preliminary data.</text>
</comment>
<name>A0A0C1DE80_9SPHI</name>
<reference evidence="1 2" key="1">
    <citation type="submission" date="2014-10" db="EMBL/GenBank/DDBJ databases">
        <title>Pedobacter Kyungheensis.</title>
        <authorList>
            <person name="Anderson B.M."/>
            <person name="Newman J.D."/>
        </authorList>
    </citation>
    <scope>NUCLEOTIDE SEQUENCE [LARGE SCALE GENOMIC DNA]</scope>
    <source>
        <strain evidence="1 2">KACC 16221</strain>
    </source>
</reference>
<gene>
    <name evidence="1" type="ORF">OC25_05425</name>
</gene>
<dbReference type="AlphaFoldDB" id="A0A0C1DE80"/>
<accession>A0A0C1DE80</accession>
<proteinExistence type="predicted"/>
<dbReference type="EMBL" id="JSYN01000004">
    <property type="protein sequence ID" value="KIA95976.1"/>
    <property type="molecule type" value="Genomic_DNA"/>
</dbReference>
<organism evidence="1 2">
    <name type="scientific">Pedobacter kyungheensis</name>
    <dbReference type="NCBI Taxonomy" id="1069985"/>
    <lineage>
        <taxon>Bacteria</taxon>
        <taxon>Pseudomonadati</taxon>
        <taxon>Bacteroidota</taxon>
        <taxon>Sphingobacteriia</taxon>
        <taxon>Sphingobacteriales</taxon>
        <taxon>Sphingobacteriaceae</taxon>
        <taxon>Pedobacter</taxon>
    </lineage>
</organism>
<sequence>MLPSLIKQCTLPAPEQRQKKHRCMIAATPKPVKKQNTTIAGTNASTVLVAVVLQVLQLAWPWYAICK</sequence>